<proteinExistence type="predicted"/>
<dbReference type="AlphaFoldDB" id="A0A8J6TWC0"/>
<feature type="transmembrane region" description="Helical" evidence="2">
    <location>
        <begin position="12"/>
        <end position="33"/>
    </location>
</feature>
<keyword evidence="2" id="KW-0812">Transmembrane</keyword>
<reference evidence="3 4" key="1">
    <citation type="submission" date="2020-08" db="EMBL/GenBank/DDBJ databases">
        <title>Bridging the membrane lipid divide: bacteria of the FCB group superphylum have the potential to synthesize archaeal ether lipids.</title>
        <authorList>
            <person name="Villanueva L."/>
            <person name="Von Meijenfeldt F.A.B."/>
            <person name="Westbye A.B."/>
            <person name="Yadav S."/>
            <person name="Hopmans E.C."/>
            <person name="Dutilh B.E."/>
            <person name="Sinninghe Damste J.S."/>
        </authorList>
    </citation>
    <scope>NUCLEOTIDE SEQUENCE [LARGE SCALE GENOMIC DNA]</scope>
    <source>
        <strain evidence="3">NIOZ-UU17</strain>
    </source>
</reference>
<sequence>MERLSITERKSSGYGYLLYISFMIAALLLGSVFPNYAIAQARIVVIPLYTEEGREARDGGSRTLHYRRAMGFIENQLVRHGFEVVNPFAKDSSEAEYNRVMERARENSVLASREMCKRYAVDVAYIVWLSVKVKRTSDGYCKARARLDGQGYDSAGRSLGANVSKTFKVTRRDCDDAVAEVEKEVGDLVGKKLTAWRGSKAKGSVVTVDSDISQKSDSTQTEGGVLKRRTDALENLINVRLDGATEYETAEVFGKVINTVTGVTEAKRYSSSLVPDNPKACFVNWRIRIEDTDPFRVQANVMKMIDDILDAGGEITLKGVPYRYTAAEIDLLKGIRPGSSTSRTIQFVVDRERARDRTFSGRHDPYKSRQKGEAN</sequence>
<dbReference type="Proteomes" id="UP000605201">
    <property type="component" value="Unassembled WGS sequence"/>
</dbReference>
<dbReference type="EMBL" id="JACNIG010000396">
    <property type="protein sequence ID" value="MBC8434182.1"/>
    <property type="molecule type" value="Genomic_DNA"/>
</dbReference>
<name>A0A8J6TWC0_9BACT</name>
<evidence type="ECO:0000313" key="3">
    <source>
        <dbReference type="EMBL" id="MBC8434182.1"/>
    </source>
</evidence>
<protein>
    <submittedName>
        <fullName evidence="3">Uncharacterized protein</fullName>
    </submittedName>
</protein>
<keyword evidence="2" id="KW-0472">Membrane</keyword>
<evidence type="ECO:0000313" key="4">
    <source>
        <dbReference type="Proteomes" id="UP000605201"/>
    </source>
</evidence>
<gene>
    <name evidence="3" type="ORF">H8D96_19920</name>
</gene>
<evidence type="ECO:0000256" key="2">
    <source>
        <dbReference type="SAM" id="Phobius"/>
    </source>
</evidence>
<feature type="region of interest" description="Disordered" evidence="1">
    <location>
        <begin position="356"/>
        <end position="375"/>
    </location>
</feature>
<accession>A0A8J6TWC0</accession>
<comment type="caution">
    <text evidence="3">The sequence shown here is derived from an EMBL/GenBank/DDBJ whole genome shotgun (WGS) entry which is preliminary data.</text>
</comment>
<evidence type="ECO:0000256" key="1">
    <source>
        <dbReference type="SAM" id="MobiDB-lite"/>
    </source>
</evidence>
<organism evidence="3 4">
    <name type="scientific">Candidatus Desulfatibia vada</name>
    <dbReference type="NCBI Taxonomy" id="2841696"/>
    <lineage>
        <taxon>Bacteria</taxon>
        <taxon>Pseudomonadati</taxon>
        <taxon>Thermodesulfobacteriota</taxon>
        <taxon>Desulfobacteria</taxon>
        <taxon>Desulfobacterales</taxon>
        <taxon>Desulfobacterales incertae sedis</taxon>
        <taxon>Candidatus Desulfatibia</taxon>
    </lineage>
</organism>
<keyword evidence="2" id="KW-1133">Transmembrane helix</keyword>